<sequence>MKKKYNIKKTVSMKMFIEEFGEEFSEHIKERLLDLDLRGVLKRKEPTYCFNLNHVEHIMHDTKNKDNTKTLKKEYTYGEFKVIENVLYFSENCLLSDKVMQAPIVKTIYEELDTEGLVNDEGCDAKIINDSNVDFVVDSILSVCPDASQKYLDIVKQMSSY</sequence>
<dbReference type="EMBL" id="FQXM01000004">
    <property type="protein sequence ID" value="SHH33496.1"/>
    <property type="molecule type" value="Genomic_DNA"/>
</dbReference>
<name>A0A1M5S4T2_9CLOT</name>
<proteinExistence type="predicted"/>
<dbReference type="AlphaFoldDB" id="A0A1M5S4T2"/>
<dbReference type="Proteomes" id="UP000184447">
    <property type="component" value="Unassembled WGS sequence"/>
</dbReference>
<reference evidence="1 2" key="1">
    <citation type="submission" date="2016-11" db="EMBL/GenBank/DDBJ databases">
        <authorList>
            <person name="Jaros S."/>
            <person name="Januszkiewicz K."/>
            <person name="Wedrychowicz H."/>
        </authorList>
    </citation>
    <scope>NUCLEOTIDE SEQUENCE [LARGE SCALE GENOMIC DNA]</scope>
    <source>
        <strain evidence="1 2">DSM 8605</strain>
    </source>
</reference>
<dbReference type="RefSeq" id="WP_073337106.1">
    <property type="nucleotide sequence ID" value="NZ_FQXM01000004.1"/>
</dbReference>
<evidence type="ECO:0000313" key="1">
    <source>
        <dbReference type="EMBL" id="SHH33496.1"/>
    </source>
</evidence>
<evidence type="ECO:0000313" key="2">
    <source>
        <dbReference type="Proteomes" id="UP000184447"/>
    </source>
</evidence>
<organism evidence="1 2">
    <name type="scientific">Clostridium grantii DSM 8605</name>
    <dbReference type="NCBI Taxonomy" id="1121316"/>
    <lineage>
        <taxon>Bacteria</taxon>
        <taxon>Bacillati</taxon>
        <taxon>Bacillota</taxon>
        <taxon>Clostridia</taxon>
        <taxon>Eubacteriales</taxon>
        <taxon>Clostridiaceae</taxon>
        <taxon>Clostridium</taxon>
    </lineage>
</organism>
<protein>
    <submittedName>
        <fullName evidence="1">Uncharacterized protein</fullName>
    </submittedName>
</protein>
<gene>
    <name evidence="1" type="ORF">SAMN02745207_00754</name>
</gene>
<dbReference type="OrthoDB" id="1932408at2"/>
<keyword evidence="2" id="KW-1185">Reference proteome</keyword>
<accession>A0A1M5S4T2</accession>